<dbReference type="InterPro" id="IPR058240">
    <property type="entry name" value="rSAM_sf"/>
</dbReference>
<evidence type="ECO:0000313" key="8">
    <source>
        <dbReference type="EMBL" id="MDO7252829.1"/>
    </source>
</evidence>
<dbReference type="SUPFAM" id="SSF102114">
    <property type="entry name" value="Radical SAM enzymes"/>
    <property type="match status" value="1"/>
</dbReference>
<dbReference type="EMBL" id="JAUYZK010000004">
    <property type="protein sequence ID" value="MDP2538872.1"/>
    <property type="molecule type" value="Genomic_DNA"/>
</dbReference>
<sequence>MHKIIFGPVVSRRFGISLGVDLSPSGKQCNFDCLYCELIGKKAQDQMQEILKLEDLVQSVQLALLEHPKIDVLTITANGEPTLYPFLYEFMSILKPMIPKNISTLILSNGSRFGVPSVQKALALFDIVKFSLDAADEDSFKRVDRPYRSINLKDLLAGIKDFSSKYQGELVAEILLVNNINDGAKNIEALVEFLKDIRVDRIDLGSVDRPPAYNVEAIGFDRLAQIAKQFEGMFVSLPHRKSSIPLIHQNYSREDLVEFISRRPVSVNESESLFDSQTLVVLKELYTDGILKIKKVANLEFYTTKS</sequence>
<dbReference type="AlphaFoldDB" id="A0AA90PRR5"/>
<evidence type="ECO:0000256" key="4">
    <source>
        <dbReference type="ARBA" id="ARBA00022723"/>
    </source>
</evidence>
<dbReference type="SFLD" id="SFLDG01067">
    <property type="entry name" value="SPASM/twitch_domain_containing"/>
    <property type="match status" value="1"/>
</dbReference>
<comment type="cofactor">
    <cofactor evidence="1">
        <name>[4Fe-4S] cluster</name>
        <dbReference type="ChEBI" id="CHEBI:49883"/>
    </cofactor>
</comment>
<keyword evidence="4" id="KW-0479">Metal-binding</keyword>
<evidence type="ECO:0000256" key="3">
    <source>
        <dbReference type="ARBA" id="ARBA00022691"/>
    </source>
</evidence>
<comment type="caution">
    <text evidence="9">The sequence shown here is derived from an EMBL/GenBank/DDBJ whole genome shotgun (WGS) entry which is preliminary data.</text>
</comment>
<keyword evidence="3" id="KW-0949">S-adenosyl-L-methionine</keyword>
<evidence type="ECO:0000256" key="5">
    <source>
        <dbReference type="ARBA" id="ARBA00023004"/>
    </source>
</evidence>
<organism evidence="9 10">
    <name type="scientific">Helicobacter cappadocius</name>
    <dbReference type="NCBI Taxonomy" id="3063998"/>
    <lineage>
        <taxon>Bacteria</taxon>
        <taxon>Pseudomonadati</taxon>
        <taxon>Campylobacterota</taxon>
        <taxon>Epsilonproteobacteria</taxon>
        <taxon>Campylobacterales</taxon>
        <taxon>Helicobacteraceae</taxon>
        <taxon>Helicobacter</taxon>
    </lineage>
</organism>
<protein>
    <submittedName>
        <fullName evidence="9">Radical SAM protein</fullName>
    </submittedName>
</protein>
<dbReference type="InterPro" id="IPR040084">
    <property type="entry name" value="GTPase_Obg"/>
</dbReference>
<dbReference type="GO" id="GO:0046872">
    <property type="term" value="F:metal ion binding"/>
    <property type="evidence" value="ECO:0007669"/>
    <property type="project" value="UniProtKB-KW"/>
</dbReference>
<dbReference type="PROSITE" id="PS51918">
    <property type="entry name" value="RADICAL_SAM"/>
    <property type="match status" value="1"/>
</dbReference>
<dbReference type="SFLD" id="SFLDS00029">
    <property type="entry name" value="Radical_SAM"/>
    <property type="match status" value="1"/>
</dbReference>
<dbReference type="PANTHER" id="PTHR43787">
    <property type="entry name" value="FEMO COFACTOR BIOSYNTHESIS PROTEIN NIFB-RELATED"/>
    <property type="match status" value="1"/>
</dbReference>
<evidence type="ECO:0000313" key="11">
    <source>
        <dbReference type="Proteomes" id="UP001240777"/>
    </source>
</evidence>
<proteinExistence type="predicted"/>
<dbReference type="SFLD" id="SFLDG01083">
    <property type="entry name" value="Uncharacterised_Radical_SAM_Su"/>
    <property type="match status" value="1"/>
</dbReference>
<dbReference type="GO" id="GO:0051539">
    <property type="term" value="F:4 iron, 4 sulfur cluster binding"/>
    <property type="evidence" value="ECO:0007669"/>
    <property type="project" value="UniProtKB-KW"/>
</dbReference>
<dbReference type="InterPro" id="IPR007197">
    <property type="entry name" value="rSAM"/>
</dbReference>
<dbReference type="CDD" id="cd01335">
    <property type="entry name" value="Radical_SAM"/>
    <property type="match status" value="1"/>
</dbReference>
<evidence type="ECO:0000313" key="10">
    <source>
        <dbReference type="Proteomes" id="UP001177258"/>
    </source>
</evidence>
<dbReference type="GO" id="GO:0003824">
    <property type="term" value="F:catalytic activity"/>
    <property type="evidence" value="ECO:0007669"/>
    <property type="project" value="InterPro"/>
</dbReference>
<accession>A0AA90PRR5</accession>
<keyword evidence="6" id="KW-0411">Iron-sulfur</keyword>
<keyword evidence="11" id="KW-1185">Reference proteome</keyword>
<dbReference type="RefSeq" id="WP_305516674.1">
    <property type="nucleotide sequence ID" value="NZ_JAUPEV010000003.1"/>
</dbReference>
<keyword evidence="2" id="KW-0004">4Fe-4S</keyword>
<dbReference type="PANTHER" id="PTHR43787:SF11">
    <property type="entry name" value="UPF0026 PROTEIN SLR1464"/>
    <property type="match status" value="1"/>
</dbReference>
<dbReference type="Proteomes" id="UP001177258">
    <property type="component" value="Unassembled WGS sequence"/>
</dbReference>
<reference evidence="8" key="2">
    <citation type="submission" date="2023-07" db="EMBL/GenBank/DDBJ databases">
        <authorList>
            <person name="Aydin F."/>
            <person name="Tarhane S."/>
            <person name="Saticioglu I.B."/>
            <person name="Karakaya E."/>
            <person name="Abay S."/>
            <person name="Guran O."/>
            <person name="Bozkurt E."/>
            <person name="Uzum N."/>
            <person name="Olgun K."/>
            <person name="Jablonski D."/>
        </authorList>
    </citation>
    <scope>NUCLEOTIDE SEQUENCE</scope>
    <source>
        <strain evidence="8">Faydin-H75</strain>
    </source>
</reference>
<dbReference type="Pfam" id="PF04055">
    <property type="entry name" value="Radical_SAM"/>
    <property type="match status" value="1"/>
</dbReference>
<evidence type="ECO:0000259" key="7">
    <source>
        <dbReference type="PROSITE" id="PS51918"/>
    </source>
</evidence>
<keyword evidence="5" id="KW-0408">Iron</keyword>
<dbReference type="Gene3D" id="3.20.20.70">
    <property type="entry name" value="Aldolase class I"/>
    <property type="match status" value="1"/>
</dbReference>
<reference evidence="8 10" key="3">
    <citation type="journal article" date="2024" name="Syst. Appl. Microbiol.">
        <title>Helicobacter cappadocius sp. nov., from lizards: The first psychrotrophic Helicobacter species.</title>
        <authorList>
            <person name="Aydin F."/>
            <person name="Tarhane S."/>
            <person name="Karakaya E."/>
            <person name="Abay S."/>
            <person name="Kayman T."/>
            <person name="Guran O."/>
            <person name="Bozkurt E."/>
            <person name="Uzum N."/>
            <person name="Avci A."/>
            <person name="Olgun K."/>
            <person name="Jablonski D."/>
            <person name="Guran C."/>
            <person name="Burcin Saticioglu I."/>
        </authorList>
    </citation>
    <scope>NUCLEOTIDE SEQUENCE [LARGE SCALE GENOMIC DNA]</scope>
    <source>
        <strain evidence="8">Faydin-H75</strain>
        <strain evidence="10">faydin-H76</strain>
    </source>
</reference>
<name>A0AA90PRR5_9HELI</name>
<evidence type="ECO:0000313" key="9">
    <source>
        <dbReference type="EMBL" id="MDP2538872.1"/>
    </source>
</evidence>
<gene>
    <name evidence="8" type="ORF">Q5I04_02735</name>
    <name evidence="9" type="ORF">Q5I06_03665</name>
</gene>
<reference evidence="9 11" key="1">
    <citation type="submission" date="2023-07" db="EMBL/GenBank/DDBJ databases">
        <title>Unpublished Manusciprt.</title>
        <authorList>
            <person name="Aydin F."/>
            <person name="Tarhane S."/>
            <person name="Saticioglu I.B."/>
            <person name="Karakaya E."/>
            <person name="Abay S."/>
            <person name="Guran O."/>
            <person name="Bozkurt E."/>
            <person name="Uzum N."/>
            <person name="Olgun K."/>
            <person name="Jablonski D."/>
        </authorList>
    </citation>
    <scope>NUCLEOTIDE SEQUENCE</scope>
    <source>
        <strain evidence="11">faydin-H75</strain>
        <strain evidence="9">Faydin-H76</strain>
    </source>
</reference>
<dbReference type="EMBL" id="JAUPEV010000003">
    <property type="protein sequence ID" value="MDO7252829.1"/>
    <property type="molecule type" value="Genomic_DNA"/>
</dbReference>
<evidence type="ECO:0000256" key="2">
    <source>
        <dbReference type="ARBA" id="ARBA00022485"/>
    </source>
</evidence>
<evidence type="ECO:0000256" key="6">
    <source>
        <dbReference type="ARBA" id="ARBA00023014"/>
    </source>
</evidence>
<dbReference type="InterPro" id="IPR013785">
    <property type="entry name" value="Aldolase_TIM"/>
</dbReference>
<evidence type="ECO:0000256" key="1">
    <source>
        <dbReference type="ARBA" id="ARBA00001966"/>
    </source>
</evidence>
<feature type="domain" description="Radical SAM core" evidence="7">
    <location>
        <begin position="12"/>
        <end position="245"/>
    </location>
</feature>
<dbReference type="Proteomes" id="UP001240777">
    <property type="component" value="Unassembled WGS sequence"/>
</dbReference>